<accession>A0AAD5XHJ8</accession>
<keyword evidence="15" id="KW-0808">Transferase</keyword>
<dbReference type="GO" id="GO:0071006">
    <property type="term" value="C:U2-type catalytic step 1 spliceosome"/>
    <property type="evidence" value="ECO:0007669"/>
    <property type="project" value="TreeGrafter"/>
</dbReference>
<dbReference type="CDD" id="cd00200">
    <property type="entry name" value="WD40"/>
    <property type="match status" value="1"/>
</dbReference>
<keyword evidence="15" id="KW-0833">Ubl conjugation pathway</keyword>
<feature type="compositionally biased region" description="Low complexity" evidence="17">
    <location>
        <begin position="141"/>
        <end position="157"/>
    </location>
</feature>
<keyword evidence="16" id="KW-0175">Coiled coil</keyword>
<evidence type="ECO:0000256" key="1">
    <source>
        <dbReference type="ARBA" id="ARBA00000900"/>
    </source>
</evidence>
<evidence type="ECO:0000256" key="10">
    <source>
        <dbReference type="ARBA" id="ARBA00022763"/>
    </source>
</evidence>
<dbReference type="Pfam" id="PF00400">
    <property type="entry name" value="WD40"/>
    <property type="match status" value="4"/>
</dbReference>
<comment type="catalytic activity">
    <reaction evidence="1 15">
        <text>S-ubiquitinyl-[E2 ubiquitin-conjugating enzyme]-L-cysteine + [acceptor protein]-L-lysine = [E2 ubiquitin-conjugating enzyme]-L-cysteine + N(6)-ubiquitinyl-[acceptor protein]-L-lysine.</text>
        <dbReference type="EC" id="2.3.2.27"/>
    </reaction>
</comment>
<evidence type="ECO:0000256" key="6">
    <source>
        <dbReference type="ARBA" id="ARBA00022574"/>
    </source>
</evidence>
<dbReference type="SMART" id="SM00320">
    <property type="entry name" value="WD40"/>
    <property type="match status" value="6"/>
</dbReference>
<feature type="coiled-coil region" evidence="16">
    <location>
        <begin position="112"/>
        <end position="139"/>
    </location>
</feature>
<keyword evidence="13 15" id="KW-0539">Nucleus</keyword>
<feature type="domain" description="U-box" evidence="18">
    <location>
        <begin position="5"/>
        <end position="70"/>
    </location>
</feature>
<dbReference type="InterPro" id="IPR003613">
    <property type="entry name" value="Ubox_domain"/>
</dbReference>
<evidence type="ECO:0000256" key="7">
    <source>
        <dbReference type="ARBA" id="ARBA00022664"/>
    </source>
</evidence>
<protein>
    <recommendedName>
        <fullName evidence="5 15">Pre-mRNA-processing factor 19</fullName>
        <ecNumber evidence="4 15">2.3.2.27</ecNumber>
    </recommendedName>
</protein>
<sequence length="558" mass="60168">MQLNFFLVSGEPPSDPVVSRKTGFLYERRLILKFIADSGKEPNTDHELSEEDLITLHALPKIVKPRPPTINSIPSLLLLLQNEYDSSALETYTLKKQLLQLRQELSNALYENDAAKRVIARLVRERDAARENLAAVSAAVGVVPQQQQQQENQPQEPGAEDMDVDGEKAGDNDEGEDDDAIAGVNKEIAAKLDAANAQLTKTRKKRKPPAGTATLEEIGAFSAKTEIPSLHSTTNPGVATLDVLSTPPPQQQETSESDTENWVVTGGNDGTIIITNKSSGAQIASVKAHGAKKVTKVAWIENSRGSAFISSSVDHTVKLWNVKEDGAGDDRKWSLGKASNVIKGHTAEVSDVAVHPSCGEYAVSASLDSTWAFLDLERGVQVSKTSHPDGKEAYTSVAIHPDGLIAATGTTDSVVRMWDLKSTKDVGTFKDQQHAGRITSMSFSENGYLFATASADSSIVKLWDLRKLENIYSIDAASASSKKKTGVYKVAFDYGAGYLGVACGDTVSVFKNKTWDEIVKFTPFGEGGSSVSDFKFGAYSKWIATAGVGERKVVVYGV</sequence>
<dbReference type="InterPro" id="IPR013083">
    <property type="entry name" value="Znf_RING/FYVE/PHD"/>
</dbReference>
<keyword evidence="7 15" id="KW-0507">mRNA processing</keyword>
<dbReference type="SMART" id="SM00504">
    <property type="entry name" value="Ubox"/>
    <property type="match status" value="1"/>
</dbReference>
<dbReference type="PANTHER" id="PTHR43995:SF1">
    <property type="entry name" value="PRE-MRNA-PROCESSING FACTOR 19"/>
    <property type="match status" value="1"/>
</dbReference>
<evidence type="ECO:0000256" key="17">
    <source>
        <dbReference type="SAM" id="MobiDB-lite"/>
    </source>
</evidence>
<dbReference type="GO" id="GO:0000974">
    <property type="term" value="C:Prp19 complex"/>
    <property type="evidence" value="ECO:0007669"/>
    <property type="project" value="UniProtKB-UniRule"/>
</dbReference>
<evidence type="ECO:0000256" key="12">
    <source>
        <dbReference type="ARBA" id="ARBA00023204"/>
    </source>
</evidence>
<dbReference type="SUPFAM" id="SSF57850">
    <property type="entry name" value="RING/U-box"/>
    <property type="match status" value="1"/>
</dbReference>
<dbReference type="FunFam" id="3.30.40.10:FF:000027">
    <property type="entry name" value="Pre-mRNA-processing factor 19, putative"/>
    <property type="match status" value="1"/>
</dbReference>
<dbReference type="PROSITE" id="PS50294">
    <property type="entry name" value="WD_REPEATS_REGION"/>
    <property type="match status" value="1"/>
</dbReference>
<dbReference type="GO" id="GO:0005737">
    <property type="term" value="C:cytoplasm"/>
    <property type="evidence" value="ECO:0007669"/>
    <property type="project" value="TreeGrafter"/>
</dbReference>
<feature type="repeat" description="WD" evidence="14">
    <location>
        <begin position="431"/>
        <end position="473"/>
    </location>
</feature>
<dbReference type="Gene3D" id="2.130.10.10">
    <property type="entry name" value="YVTN repeat-like/Quinoprotein amine dehydrogenase"/>
    <property type="match status" value="1"/>
</dbReference>
<evidence type="ECO:0000256" key="13">
    <source>
        <dbReference type="ARBA" id="ARBA00023242"/>
    </source>
</evidence>
<dbReference type="GO" id="GO:0070534">
    <property type="term" value="P:protein K63-linked ubiquitination"/>
    <property type="evidence" value="ECO:0007669"/>
    <property type="project" value="UniProtKB-UniRule"/>
</dbReference>
<evidence type="ECO:0000256" key="4">
    <source>
        <dbReference type="ARBA" id="ARBA00012483"/>
    </source>
</evidence>
<dbReference type="EC" id="2.3.2.27" evidence="4 15"/>
<name>A0AAD5XHJ8_9FUNG</name>
<evidence type="ECO:0000313" key="20">
    <source>
        <dbReference type="Proteomes" id="UP001211907"/>
    </source>
</evidence>
<dbReference type="InterPro" id="IPR001680">
    <property type="entry name" value="WD40_rpt"/>
</dbReference>
<dbReference type="InterPro" id="IPR015943">
    <property type="entry name" value="WD40/YVTN_repeat-like_dom_sf"/>
</dbReference>
<evidence type="ECO:0000259" key="18">
    <source>
        <dbReference type="SMART" id="SM00504"/>
    </source>
</evidence>
<keyword evidence="6 14" id="KW-0853">WD repeat</keyword>
<dbReference type="PROSITE" id="PS00678">
    <property type="entry name" value="WD_REPEATS_1"/>
    <property type="match status" value="1"/>
</dbReference>
<comment type="subcellular location">
    <subcellularLocation>
        <location evidence="2 15">Nucleus</location>
    </subcellularLocation>
</comment>
<dbReference type="Gene3D" id="3.30.40.10">
    <property type="entry name" value="Zinc/RING finger domain, C3HC4 (zinc finger)"/>
    <property type="match status" value="1"/>
</dbReference>
<evidence type="ECO:0000256" key="9">
    <source>
        <dbReference type="ARBA" id="ARBA00022737"/>
    </source>
</evidence>
<evidence type="ECO:0000256" key="14">
    <source>
        <dbReference type="PROSITE-ProRule" id="PRU00221"/>
    </source>
</evidence>
<evidence type="ECO:0000256" key="16">
    <source>
        <dbReference type="SAM" id="Coils"/>
    </source>
</evidence>
<dbReference type="Proteomes" id="UP001211907">
    <property type="component" value="Unassembled WGS sequence"/>
</dbReference>
<evidence type="ECO:0000256" key="8">
    <source>
        <dbReference type="ARBA" id="ARBA00022728"/>
    </source>
</evidence>
<comment type="pathway">
    <text evidence="15">Protein modification; protein ubiquitination.</text>
</comment>
<comment type="caution">
    <text evidence="19">The sequence shown here is derived from an EMBL/GenBank/DDBJ whole genome shotgun (WGS) entry which is preliminary data.</text>
</comment>
<dbReference type="AlphaFoldDB" id="A0AAD5XHJ8"/>
<comment type="subunit">
    <text evidence="15">Homotetramer.</text>
</comment>
<evidence type="ECO:0000256" key="15">
    <source>
        <dbReference type="RuleBase" id="RU367101"/>
    </source>
</evidence>
<keyword evidence="12 15" id="KW-0234">DNA repair</keyword>
<dbReference type="GO" id="GO:0006281">
    <property type="term" value="P:DNA repair"/>
    <property type="evidence" value="ECO:0007669"/>
    <property type="project" value="UniProtKB-KW"/>
</dbReference>
<feature type="repeat" description="WD" evidence="14">
    <location>
        <begin position="395"/>
        <end position="428"/>
    </location>
</feature>
<reference evidence="19" key="1">
    <citation type="submission" date="2020-05" db="EMBL/GenBank/DDBJ databases">
        <title>Phylogenomic resolution of chytrid fungi.</title>
        <authorList>
            <person name="Stajich J.E."/>
            <person name="Amses K."/>
            <person name="Simmons R."/>
            <person name="Seto K."/>
            <person name="Myers J."/>
            <person name="Bonds A."/>
            <person name="Quandt C.A."/>
            <person name="Barry K."/>
            <person name="Liu P."/>
            <person name="Grigoriev I."/>
            <person name="Longcore J.E."/>
            <person name="James T.Y."/>
        </authorList>
    </citation>
    <scope>NUCLEOTIDE SEQUENCE</scope>
    <source>
        <strain evidence="19">JEL0513</strain>
    </source>
</reference>
<comment type="function">
    <text evidence="15">Ubiquitin-protein ligase which is mainly involved pre-mRNA splicing and DNA repair. Required for pre-mRNA splicing as component of the spliceosome.</text>
</comment>
<dbReference type="InterPro" id="IPR038959">
    <property type="entry name" value="Prp19"/>
</dbReference>
<keyword evidence="11 15" id="KW-0508">mRNA splicing</keyword>
<keyword evidence="10 15" id="KW-0227">DNA damage</keyword>
<evidence type="ECO:0000256" key="3">
    <source>
        <dbReference type="ARBA" id="ARBA00006388"/>
    </source>
</evidence>
<dbReference type="InterPro" id="IPR036322">
    <property type="entry name" value="WD40_repeat_dom_sf"/>
</dbReference>
<feature type="region of interest" description="Disordered" evidence="17">
    <location>
        <begin position="141"/>
        <end position="179"/>
    </location>
</feature>
<keyword evidence="20" id="KW-1185">Reference proteome</keyword>
<proteinExistence type="inferred from homology"/>
<dbReference type="EMBL" id="JADGJH010000109">
    <property type="protein sequence ID" value="KAJ3137673.1"/>
    <property type="molecule type" value="Genomic_DNA"/>
</dbReference>
<dbReference type="SUPFAM" id="SSF50978">
    <property type="entry name" value="WD40 repeat-like"/>
    <property type="match status" value="1"/>
</dbReference>
<organism evidence="19 20">
    <name type="scientific">Physocladia obscura</name>
    <dbReference type="NCBI Taxonomy" id="109957"/>
    <lineage>
        <taxon>Eukaryota</taxon>
        <taxon>Fungi</taxon>
        <taxon>Fungi incertae sedis</taxon>
        <taxon>Chytridiomycota</taxon>
        <taxon>Chytridiomycota incertae sedis</taxon>
        <taxon>Chytridiomycetes</taxon>
        <taxon>Chytridiales</taxon>
        <taxon>Chytriomycetaceae</taxon>
        <taxon>Physocladia</taxon>
    </lineage>
</organism>
<dbReference type="InterPro" id="IPR019775">
    <property type="entry name" value="WD40_repeat_CS"/>
</dbReference>
<evidence type="ECO:0000313" key="19">
    <source>
        <dbReference type="EMBL" id="KAJ3137673.1"/>
    </source>
</evidence>
<dbReference type="GO" id="GO:0000398">
    <property type="term" value="P:mRNA splicing, via spliceosome"/>
    <property type="evidence" value="ECO:0007669"/>
    <property type="project" value="InterPro"/>
</dbReference>
<dbReference type="GO" id="GO:0061630">
    <property type="term" value="F:ubiquitin protein ligase activity"/>
    <property type="evidence" value="ECO:0007669"/>
    <property type="project" value="UniProtKB-UniRule"/>
</dbReference>
<dbReference type="PROSITE" id="PS50082">
    <property type="entry name" value="WD_REPEATS_2"/>
    <property type="match status" value="2"/>
</dbReference>
<dbReference type="Pfam" id="PF08606">
    <property type="entry name" value="Prp19"/>
    <property type="match status" value="1"/>
</dbReference>
<evidence type="ECO:0000256" key="2">
    <source>
        <dbReference type="ARBA" id="ARBA00004123"/>
    </source>
</evidence>
<dbReference type="PANTHER" id="PTHR43995">
    <property type="entry name" value="PRE-MRNA-PROCESSING FACTOR 19"/>
    <property type="match status" value="1"/>
</dbReference>
<evidence type="ECO:0000256" key="11">
    <source>
        <dbReference type="ARBA" id="ARBA00023187"/>
    </source>
</evidence>
<keyword evidence="8 15" id="KW-0747">Spliceosome</keyword>
<gene>
    <name evidence="19" type="ORF">HK100_000446</name>
</gene>
<dbReference type="InterPro" id="IPR013915">
    <property type="entry name" value="Prp19_cc"/>
</dbReference>
<evidence type="ECO:0000256" key="5">
    <source>
        <dbReference type="ARBA" id="ARBA00015618"/>
    </source>
</evidence>
<keyword evidence="9" id="KW-0677">Repeat</keyword>
<comment type="similarity">
    <text evidence="3 15">Belongs to the WD repeat PRP19 family.</text>
</comment>